<evidence type="ECO:0000313" key="5">
    <source>
        <dbReference type="EMBL" id="MCQ4046717.1"/>
    </source>
</evidence>
<gene>
    <name evidence="5" type="ORF">NON19_32855</name>
</gene>
<sequence length="297" mass="31727">MGTSRQHPAVGIVVITRDRRSQLLATLDRLDALPGRPPIVVVDNASVDGTSAAVRAGFPHVRLLRLPRNEGAVARNHGVALLDSHYVAFSDDDSWWEPEALPRAVAVFDAHPRLGLLSAATRVGADGQPDPLNTVLAASPLGTAPDLPGPSVLGFLACASVVRRAAFVDVGGFHPLLHFAGEEALLAIDLAARGWGVVHCPRVIARHVPDGGPRPDRAARVRRNELLTAYLRRPWSCGAALTALTARDALRDPYARLALAEALWRLPRALLHRKPVPNWLERDLRAVAAAAAPSADG</sequence>
<evidence type="ECO:0000256" key="1">
    <source>
        <dbReference type="ARBA" id="ARBA00006739"/>
    </source>
</evidence>
<accession>A0ABT1PMY7</accession>
<organism evidence="5 6">
    <name type="scientific">Streptantibioticus rubrisoli</name>
    <dbReference type="NCBI Taxonomy" id="1387313"/>
    <lineage>
        <taxon>Bacteria</taxon>
        <taxon>Bacillati</taxon>
        <taxon>Actinomycetota</taxon>
        <taxon>Actinomycetes</taxon>
        <taxon>Kitasatosporales</taxon>
        <taxon>Streptomycetaceae</taxon>
        <taxon>Streptantibioticus</taxon>
    </lineage>
</organism>
<proteinExistence type="inferred from homology"/>
<evidence type="ECO:0000256" key="3">
    <source>
        <dbReference type="ARBA" id="ARBA00022679"/>
    </source>
</evidence>
<keyword evidence="3 5" id="KW-0808">Transferase</keyword>
<name>A0ABT1PMY7_9ACTN</name>
<dbReference type="SUPFAM" id="SSF53448">
    <property type="entry name" value="Nucleotide-diphospho-sugar transferases"/>
    <property type="match status" value="1"/>
</dbReference>
<dbReference type="Pfam" id="PF00535">
    <property type="entry name" value="Glycos_transf_2"/>
    <property type="match status" value="1"/>
</dbReference>
<dbReference type="EC" id="2.4.-.-" evidence="5"/>
<keyword evidence="2 5" id="KW-0328">Glycosyltransferase</keyword>
<evidence type="ECO:0000256" key="2">
    <source>
        <dbReference type="ARBA" id="ARBA00022676"/>
    </source>
</evidence>
<feature type="domain" description="Glycosyltransferase 2-like" evidence="4">
    <location>
        <begin position="12"/>
        <end position="167"/>
    </location>
</feature>
<dbReference type="Gene3D" id="3.90.550.10">
    <property type="entry name" value="Spore Coat Polysaccharide Biosynthesis Protein SpsA, Chain A"/>
    <property type="match status" value="1"/>
</dbReference>
<dbReference type="RefSeq" id="WP_255932951.1">
    <property type="nucleotide sequence ID" value="NZ_JANFNH010000093.1"/>
</dbReference>
<evidence type="ECO:0000313" key="6">
    <source>
        <dbReference type="Proteomes" id="UP001206206"/>
    </source>
</evidence>
<dbReference type="GO" id="GO:0016757">
    <property type="term" value="F:glycosyltransferase activity"/>
    <property type="evidence" value="ECO:0007669"/>
    <property type="project" value="UniProtKB-KW"/>
</dbReference>
<protein>
    <submittedName>
        <fullName evidence="5">Glycosyltransferase</fullName>
        <ecNumber evidence="5">2.4.-.-</ecNumber>
    </submittedName>
</protein>
<reference evidence="5 6" key="1">
    <citation type="submission" date="2022-06" db="EMBL/GenBank/DDBJ databases">
        <title>Draft genome sequence of type strain Streptomyces rubrisoli DSM 42083.</title>
        <authorList>
            <person name="Duangmal K."/>
            <person name="Klaysubun C."/>
        </authorList>
    </citation>
    <scope>NUCLEOTIDE SEQUENCE [LARGE SCALE GENOMIC DNA]</scope>
    <source>
        <strain evidence="5 6">DSM 42083</strain>
    </source>
</reference>
<comment type="similarity">
    <text evidence="1">Belongs to the glycosyltransferase 2 family.</text>
</comment>
<dbReference type="Proteomes" id="UP001206206">
    <property type="component" value="Unassembled WGS sequence"/>
</dbReference>
<comment type="caution">
    <text evidence="5">The sequence shown here is derived from an EMBL/GenBank/DDBJ whole genome shotgun (WGS) entry which is preliminary data.</text>
</comment>
<evidence type="ECO:0000259" key="4">
    <source>
        <dbReference type="Pfam" id="PF00535"/>
    </source>
</evidence>
<keyword evidence="6" id="KW-1185">Reference proteome</keyword>
<dbReference type="InterPro" id="IPR029044">
    <property type="entry name" value="Nucleotide-diphossugar_trans"/>
</dbReference>
<dbReference type="InterPro" id="IPR050834">
    <property type="entry name" value="Glycosyltransf_2"/>
</dbReference>
<dbReference type="EMBL" id="JANFNH010000093">
    <property type="protein sequence ID" value="MCQ4046717.1"/>
    <property type="molecule type" value="Genomic_DNA"/>
</dbReference>
<dbReference type="PANTHER" id="PTHR43685:SF5">
    <property type="entry name" value="GLYCOSYLTRANSFERASE EPSE-RELATED"/>
    <property type="match status" value="1"/>
</dbReference>
<dbReference type="PANTHER" id="PTHR43685">
    <property type="entry name" value="GLYCOSYLTRANSFERASE"/>
    <property type="match status" value="1"/>
</dbReference>
<dbReference type="InterPro" id="IPR001173">
    <property type="entry name" value="Glyco_trans_2-like"/>
</dbReference>